<dbReference type="AlphaFoldDB" id="A0ABC8V260"/>
<gene>
    <name evidence="1" type="ORF">ILEXP_LOCUS57980</name>
</gene>
<evidence type="ECO:0000313" key="2">
    <source>
        <dbReference type="Proteomes" id="UP001642360"/>
    </source>
</evidence>
<comment type="caution">
    <text evidence="1">The sequence shown here is derived from an EMBL/GenBank/DDBJ whole genome shotgun (WGS) entry which is preliminary data.</text>
</comment>
<organism evidence="1 2">
    <name type="scientific">Ilex paraguariensis</name>
    <name type="common">yerba mate</name>
    <dbReference type="NCBI Taxonomy" id="185542"/>
    <lineage>
        <taxon>Eukaryota</taxon>
        <taxon>Viridiplantae</taxon>
        <taxon>Streptophyta</taxon>
        <taxon>Embryophyta</taxon>
        <taxon>Tracheophyta</taxon>
        <taxon>Spermatophyta</taxon>
        <taxon>Magnoliopsida</taxon>
        <taxon>eudicotyledons</taxon>
        <taxon>Gunneridae</taxon>
        <taxon>Pentapetalae</taxon>
        <taxon>asterids</taxon>
        <taxon>campanulids</taxon>
        <taxon>Aquifoliales</taxon>
        <taxon>Aquifoliaceae</taxon>
        <taxon>Ilex</taxon>
    </lineage>
</organism>
<reference evidence="1 2" key="1">
    <citation type="submission" date="2024-02" db="EMBL/GenBank/DDBJ databases">
        <authorList>
            <person name="Vignale AGUSTIN F."/>
            <person name="Sosa J E."/>
            <person name="Modenutti C."/>
        </authorList>
    </citation>
    <scope>NUCLEOTIDE SEQUENCE [LARGE SCALE GENOMIC DNA]</scope>
</reference>
<dbReference type="Proteomes" id="UP001642360">
    <property type="component" value="Unassembled WGS sequence"/>
</dbReference>
<name>A0ABC8V260_9AQUA</name>
<sequence length="155" mass="17624">MEGSSESGWQKSDCSWGINSSAVSDRNPRLVRASYIRLFVETPPHSGCIPGRKVVRAVDCSDVSLRQWLDNAERSVDALECLHIFTQIVEIVTWHIHKELLFRMCVPHALSCLHSTMSRLLSLHLARILVRILVRMDQTAKLPSLRVPHRLCPMT</sequence>
<accession>A0ABC8V260</accession>
<proteinExistence type="predicted"/>
<keyword evidence="2" id="KW-1185">Reference proteome</keyword>
<evidence type="ECO:0000313" key="1">
    <source>
        <dbReference type="EMBL" id="CAK9187428.1"/>
    </source>
</evidence>
<dbReference type="EMBL" id="CAUOFW020009962">
    <property type="protein sequence ID" value="CAK9187428.1"/>
    <property type="molecule type" value="Genomic_DNA"/>
</dbReference>
<protein>
    <submittedName>
        <fullName evidence="1">Uncharacterized protein</fullName>
    </submittedName>
</protein>